<protein>
    <recommendedName>
        <fullName evidence="1">O-acyltransferase WSD1-like N-terminal domain-containing protein</fullName>
    </recommendedName>
</protein>
<dbReference type="GO" id="GO:0004144">
    <property type="term" value="F:diacylglycerol O-acyltransferase activity"/>
    <property type="evidence" value="ECO:0007669"/>
    <property type="project" value="InterPro"/>
</dbReference>
<organism evidence="2">
    <name type="scientific">Rhodosorus marinus</name>
    <dbReference type="NCBI Taxonomy" id="101924"/>
    <lineage>
        <taxon>Eukaryota</taxon>
        <taxon>Rhodophyta</taxon>
        <taxon>Stylonematophyceae</taxon>
        <taxon>Stylonematales</taxon>
        <taxon>Stylonemataceae</taxon>
        <taxon>Rhodosorus</taxon>
    </lineage>
</organism>
<reference evidence="2" key="1">
    <citation type="submission" date="2021-01" db="EMBL/GenBank/DDBJ databases">
        <authorList>
            <person name="Corre E."/>
            <person name="Pelletier E."/>
            <person name="Niang G."/>
            <person name="Scheremetjew M."/>
            <person name="Finn R."/>
            <person name="Kale V."/>
            <person name="Holt S."/>
            <person name="Cochrane G."/>
            <person name="Meng A."/>
            <person name="Brown T."/>
            <person name="Cohen L."/>
        </authorList>
    </citation>
    <scope>NUCLEOTIDE SEQUENCE</scope>
    <source>
        <strain evidence="2">CCMP 769</strain>
    </source>
</reference>
<feature type="domain" description="O-acyltransferase WSD1-like N-terminal" evidence="1">
    <location>
        <begin position="22"/>
        <end position="143"/>
    </location>
</feature>
<accession>A0A7S2ZTA2</accession>
<name>A0A7S2ZTA2_9RHOD</name>
<gene>
    <name evidence="2" type="ORF">RMAR00112_LOCUS15888</name>
</gene>
<dbReference type="Pfam" id="PF03007">
    <property type="entry name" value="WS_DGAT_cat"/>
    <property type="match status" value="1"/>
</dbReference>
<dbReference type="GO" id="GO:0045017">
    <property type="term" value="P:glycerolipid biosynthetic process"/>
    <property type="evidence" value="ECO:0007669"/>
    <property type="project" value="InterPro"/>
</dbReference>
<evidence type="ECO:0000313" key="2">
    <source>
        <dbReference type="EMBL" id="CAE0047907.1"/>
    </source>
</evidence>
<evidence type="ECO:0000259" key="1">
    <source>
        <dbReference type="Pfam" id="PF03007"/>
    </source>
</evidence>
<proteinExistence type="predicted"/>
<dbReference type="EMBL" id="HBHW01020441">
    <property type="protein sequence ID" value="CAE0047907.1"/>
    <property type="molecule type" value="Transcribed_RNA"/>
</dbReference>
<dbReference type="AlphaFoldDB" id="A0A7S2ZTA2"/>
<sequence>MHDFSSLKEKQNYVDAYMSKLAELRGEDFDEGKPLWRIDVITPGLRDGSTCVFQFHHCLSDGMGLVMFAIKSIVDKDPILLQEISDRVDSIVRKRRGGSISTRLLRGLRYFESYVYAFGNVLTHLVMEDASMPSSPFRGKHVESNKWVSDCPNVTVKVVEICFLKALCSLNMGFLVSGLERSNTSRRS</sequence>
<dbReference type="InterPro" id="IPR004255">
    <property type="entry name" value="O-acyltransferase_WSD1_N"/>
</dbReference>